<accession>A0ABQ9DBK0</accession>
<gene>
    <name evidence="1" type="ORF">WISP_78101</name>
</gene>
<sequence>MRFNKIKCKVLHRSHGEPQYQSRLGDERIENSPDEKDLRMLVSERLYITQQCAFTAQKGNCVLDCIKSSVASRLGQVILPLYSTLVRSHLEYYIQLWGPQYRKDINLLGLSYEEMPRELQLFGLEKRRLQCDLTVVFQYLKGAYKNYRVYLQGHVVAGQGRRASN</sequence>
<proteinExistence type="predicted"/>
<name>A0ABQ9DBK0_9PASS</name>
<comment type="caution">
    <text evidence="1">The sequence shown here is derived from an EMBL/GenBank/DDBJ whole genome shotgun (WGS) entry which is preliminary data.</text>
</comment>
<evidence type="ECO:0000313" key="1">
    <source>
        <dbReference type="EMBL" id="KAJ7415474.1"/>
    </source>
</evidence>
<dbReference type="PANTHER" id="PTHR33332">
    <property type="entry name" value="REVERSE TRANSCRIPTASE DOMAIN-CONTAINING PROTEIN"/>
    <property type="match status" value="1"/>
</dbReference>
<keyword evidence="2" id="KW-1185">Reference proteome</keyword>
<evidence type="ECO:0000313" key="2">
    <source>
        <dbReference type="Proteomes" id="UP001145742"/>
    </source>
</evidence>
<protein>
    <submittedName>
        <fullName evidence="1">Uncharacterized protein</fullName>
    </submittedName>
</protein>
<reference evidence="1" key="1">
    <citation type="submission" date="2019-10" db="EMBL/GenBank/DDBJ databases">
        <authorList>
            <person name="Soares A.E.R."/>
            <person name="Aleixo A."/>
            <person name="Schneider P."/>
            <person name="Miyaki C.Y."/>
            <person name="Schneider M.P."/>
            <person name="Mello C."/>
            <person name="Vasconcelos A.T.R."/>
        </authorList>
    </citation>
    <scope>NUCLEOTIDE SEQUENCE</scope>
    <source>
        <tissue evidence="1">Muscle</tissue>
    </source>
</reference>
<organism evidence="1 2">
    <name type="scientific">Willisornis vidua</name>
    <name type="common">Xingu scale-backed antbird</name>
    <dbReference type="NCBI Taxonomy" id="1566151"/>
    <lineage>
        <taxon>Eukaryota</taxon>
        <taxon>Metazoa</taxon>
        <taxon>Chordata</taxon>
        <taxon>Craniata</taxon>
        <taxon>Vertebrata</taxon>
        <taxon>Euteleostomi</taxon>
        <taxon>Archelosauria</taxon>
        <taxon>Archosauria</taxon>
        <taxon>Dinosauria</taxon>
        <taxon>Saurischia</taxon>
        <taxon>Theropoda</taxon>
        <taxon>Coelurosauria</taxon>
        <taxon>Aves</taxon>
        <taxon>Neognathae</taxon>
        <taxon>Neoaves</taxon>
        <taxon>Telluraves</taxon>
        <taxon>Australaves</taxon>
        <taxon>Passeriformes</taxon>
        <taxon>Thamnophilidae</taxon>
        <taxon>Willisornis</taxon>
    </lineage>
</organism>
<dbReference type="Proteomes" id="UP001145742">
    <property type="component" value="Unassembled WGS sequence"/>
</dbReference>
<dbReference type="EMBL" id="WHWB01033944">
    <property type="protein sequence ID" value="KAJ7415474.1"/>
    <property type="molecule type" value="Genomic_DNA"/>
</dbReference>